<sequence>MTISQRKKKEYGDFQTPWELSHKICKLLYNQGIRPQSIIEPTCGQCNILMAAMEWFDSVEFGLGYDINDWYIQQVKTKLCDQPYAGKIKVVNANFFALDWKSITAQLPEPILFIGNPPWATNSFLGGLESGNLPAKKNSDKYCGLDALTGKSNFDISEWMWRYLLDSLGKKLGWVALLTKTVVARKIIQYSYKHQLPIMQSSLYIVDAKKYFHAAVSAGLLVCHLGQEKSNYSCSVYENIENPVKQSTFGIHEGHLIADLANFNQWQHLQGRTVYQWRSGIKHDCAKIMEMTGNFADLKNGLGEPVNLENNYLYPLLKSSDIAHQKSSSRYVLVTQSKVGAETDSIAIHAPLTWRYLSQYQAFFDRRKSSIYKGKPPFSIFGVGDYSFAPWKVAISGLYKKLAFCLISPHEGKPVMLDDTCYFIACKTESEAVVLEHLLNSKVAQEFLSAFIFWDAKRPITASLLNRLDLFKLADELGKGEELRGYHDFCDGSPIIKGMMQR</sequence>
<dbReference type="InterPro" id="IPR029063">
    <property type="entry name" value="SAM-dependent_MTases_sf"/>
</dbReference>
<evidence type="ECO:0000256" key="3">
    <source>
        <dbReference type="ARBA" id="ARBA00022691"/>
    </source>
</evidence>
<reference evidence="4 5" key="1">
    <citation type="submission" date="2023-01" db="EMBL/GenBank/DDBJ databases">
        <title>Novel diversity within Roseofilum (Cyanobacteria; Desertifilaceae) from marine benthic mats with descriptions of four novel species.</title>
        <authorList>
            <person name="Wang Y."/>
            <person name="Berthold D.E."/>
            <person name="Hu J."/>
            <person name="Lefler F.W."/>
            <person name="Laughinghouse H.D. IV."/>
        </authorList>
    </citation>
    <scope>NUCLEOTIDE SEQUENCE [LARGE SCALE GENOMIC DNA]</scope>
    <source>
        <strain evidence="4 5">BLCC-M154</strain>
    </source>
</reference>
<proteinExistence type="predicted"/>
<protein>
    <submittedName>
        <fullName evidence="4">SAM-dependent methyltransferase</fullName>
    </submittedName>
</protein>
<evidence type="ECO:0000256" key="1">
    <source>
        <dbReference type="ARBA" id="ARBA00022603"/>
    </source>
</evidence>
<dbReference type="RefSeq" id="WP_283755493.1">
    <property type="nucleotide sequence ID" value="NZ_JAQOSP010000124.1"/>
</dbReference>
<evidence type="ECO:0000256" key="2">
    <source>
        <dbReference type="ARBA" id="ARBA00022679"/>
    </source>
</evidence>
<accession>A0ABT7AY14</accession>
<keyword evidence="2" id="KW-0808">Transferase</keyword>
<name>A0ABT7AY14_9CYAN</name>
<comment type="caution">
    <text evidence="4">The sequence shown here is derived from an EMBL/GenBank/DDBJ whole genome shotgun (WGS) entry which is preliminary data.</text>
</comment>
<organism evidence="4 5">
    <name type="scientific">Roseofilum acuticapitatum BLCC-M154</name>
    <dbReference type="NCBI Taxonomy" id="3022444"/>
    <lineage>
        <taxon>Bacteria</taxon>
        <taxon>Bacillati</taxon>
        <taxon>Cyanobacteriota</taxon>
        <taxon>Cyanophyceae</taxon>
        <taxon>Desertifilales</taxon>
        <taxon>Desertifilaceae</taxon>
        <taxon>Roseofilum</taxon>
        <taxon>Roseofilum acuticapitatum</taxon>
    </lineage>
</organism>
<dbReference type="SUPFAM" id="SSF53335">
    <property type="entry name" value="S-adenosyl-L-methionine-dependent methyltransferases"/>
    <property type="match status" value="1"/>
</dbReference>
<dbReference type="EMBL" id="JAQOSP010000124">
    <property type="protein sequence ID" value="MDJ1171740.1"/>
    <property type="molecule type" value="Genomic_DNA"/>
</dbReference>
<dbReference type="PANTHER" id="PTHR33841">
    <property type="entry name" value="DNA METHYLTRANSFERASE YEEA-RELATED"/>
    <property type="match status" value="1"/>
</dbReference>
<dbReference type="InterPro" id="IPR050953">
    <property type="entry name" value="N4_N6_ade-DNA_methylase"/>
</dbReference>
<keyword evidence="3" id="KW-0949">S-adenosyl-L-methionine</keyword>
<gene>
    <name evidence="4" type="ORF">PMG71_20130</name>
</gene>
<dbReference type="GO" id="GO:0032259">
    <property type="term" value="P:methylation"/>
    <property type="evidence" value="ECO:0007669"/>
    <property type="project" value="UniProtKB-KW"/>
</dbReference>
<keyword evidence="5" id="KW-1185">Reference proteome</keyword>
<dbReference type="Gene3D" id="3.40.50.150">
    <property type="entry name" value="Vaccinia Virus protein VP39"/>
    <property type="match status" value="1"/>
</dbReference>
<dbReference type="GO" id="GO:0008168">
    <property type="term" value="F:methyltransferase activity"/>
    <property type="evidence" value="ECO:0007669"/>
    <property type="project" value="UniProtKB-KW"/>
</dbReference>
<dbReference type="PANTHER" id="PTHR33841:SF5">
    <property type="entry name" value="DNA METHYLASE (MODIFICATION METHYLASE) (METHYLTRANSFERASE)-RELATED"/>
    <property type="match status" value="1"/>
</dbReference>
<dbReference type="Proteomes" id="UP001235303">
    <property type="component" value="Unassembled WGS sequence"/>
</dbReference>
<keyword evidence="1 4" id="KW-0489">Methyltransferase</keyword>
<evidence type="ECO:0000313" key="5">
    <source>
        <dbReference type="Proteomes" id="UP001235303"/>
    </source>
</evidence>
<evidence type="ECO:0000313" key="4">
    <source>
        <dbReference type="EMBL" id="MDJ1171740.1"/>
    </source>
</evidence>